<dbReference type="Gene3D" id="1.20.120.530">
    <property type="entry name" value="GntR ligand-binding domain-like"/>
    <property type="match status" value="1"/>
</dbReference>
<dbReference type="GO" id="GO:0003677">
    <property type="term" value="F:DNA binding"/>
    <property type="evidence" value="ECO:0007669"/>
    <property type="project" value="UniProtKB-KW"/>
</dbReference>
<dbReference type="AlphaFoldDB" id="A0A853B5L4"/>
<dbReference type="CDD" id="cd07377">
    <property type="entry name" value="WHTH_GntR"/>
    <property type="match status" value="1"/>
</dbReference>
<name>A0A853B5L4_9PSEU</name>
<dbReference type="PROSITE" id="PS50949">
    <property type="entry name" value="HTH_GNTR"/>
    <property type="match status" value="1"/>
</dbReference>
<dbReference type="GO" id="GO:0003700">
    <property type="term" value="F:DNA-binding transcription factor activity"/>
    <property type="evidence" value="ECO:0007669"/>
    <property type="project" value="InterPro"/>
</dbReference>
<keyword evidence="2 6" id="KW-0238">DNA-binding</keyword>
<keyword evidence="1" id="KW-0805">Transcription regulation</keyword>
<dbReference type="PANTHER" id="PTHR43537:SF47">
    <property type="entry name" value="REGULATORY PROTEIN GNTR HTH"/>
    <property type="match status" value="1"/>
</dbReference>
<dbReference type="Gene3D" id="1.10.10.10">
    <property type="entry name" value="Winged helix-like DNA-binding domain superfamily/Winged helix DNA-binding domain"/>
    <property type="match status" value="1"/>
</dbReference>
<evidence type="ECO:0000256" key="3">
    <source>
        <dbReference type="ARBA" id="ARBA00023163"/>
    </source>
</evidence>
<comment type="caution">
    <text evidence="6">The sequence shown here is derived from an EMBL/GenBank/DDBJ whole genome shotgun (WGS) entry which is preliminary data.</text>
</comment>
<dbReference type="InterPro" id="IPR000524">
    <property type="entry name" value="Tscrpt_reg_HTH_GntR"/>
</dbReference>
<dbReference type="SUPFAM" id="SSF46785">
    <property type="entry name" value="Winged helix' DNA-binding domain"/>
    <property type="match status" value="1"/>
</dbReference>
<evidence type="ECO:0000256" key="1">
    <source>
        <dbReference type="ARBA" id="ARBA00023015"/>
    </source>
</evidence>
<accession>A0A853B5L4</accession>
<evidence type="ECO:0000256" key="4">
    <source>
        <dbReference type="SAM" id="MobiDB-lite"/>
    </source>
</evidence>
<keyword evidence="3" id="KW-0804">Transcription</keyword>
<proteinExistence type="predicted"/>
<reference evidence="6 7" key="1">
    <citation type="submission" date="2020-07" db="EMBL/GenBank/DDBJ databases">
        <title>Sequencing the genomes of 1000 actinobacteria strains.</title>
        <authorList>
            <person name="Klenk H.-P."/>
        </authorList>
    </citation>
    <scope>NUCLEOTIDE SEQUENCE [LARGE SCALE GENOMIC DNA]</scope>
    <source>
        <strain evidence="6 7">DSM 104006</strain>
    </source>
</reference>
<dbReference type="InterPro" id="IPR011711">
    <property type="entry name" value="GntR_C"/>
</dbReference>
<evidence type="ECO:0000259" key="5">
    <source>
        <dbReference type="PROSITE" id="PS50949"/>
    </source>
</evidence>
<feature type="region of interest" description="Disordered" evidence="4">
    <location>
        <begin position="199"/>
        <end position="244"/>
    </location>
</feature>
<organism evidence="6 7">
    <name type="scientific">Amycolatopsis endophytica</name>
    <dbReference type="NCBI Taxonomy" id="860233"/>
    <lineage>
        <taxon>Bacteria</taxon>
        <taxon>Bacillati</taxon>
        <taxon>Actinomycetota</taxon>
        <taxon>Actinomycetes</taxon>
        <taxon>Pseudonocardiales</taxon>
        <taxon>Pseudonocardiaceae</taxon>
        <taxon>Amycolatopsis</taxon>
    </lineage>
</organism>
<evidence type="ECO:0000256" key="2">
    <source>
        <dbReference type="ARBA" id="ARBA00023125"/>
    </source>
</evidence>
<dbReference type="SUPFAM" id="SSF48008">
    <property type="entry name" value="GntR ligand-binding domain-like"/>
    <property type="match status" value="1"/>
</dbReference>
<evidence type="ECO:0000313" key="7">
    <source>
        <dbReference type="Proteomes" id="UP000549616"/>
    </source>
</evidence>
<dbReference type="Pfam" id="PF07729">
    <property type="entry name" value="FCD"/>
    <property type="match status" value="1"/>
</dbReference>
<evidence type="ECO:0000313" key="6">
    <source>
        <dbReference type="EMBL" id="NYI90031.1"/>
    </source>
</evidence>
<dbReference type="SMART" id="SM00895">
    <property type="entry name" value="FCD"/>
    <property type="match status" value="1"/>
</dbReference>
<dbReference type="PANTHER" id="PTHR43537">
    <property type="entry name" value="TRANSCRIPTIONAL REGULATOR, GNTR FAMILY"/>
    <property type="match status" value="1"/>
</dbReference>
<dbReference type="EMBL" id="JACCFK010000001">
    <property type="protein sequence ID" value="NYI90031.1"/>
    <property type="molecule type" value="Genomic_DNA"/>
</dbReference>
<dbReference type="Proteomes" id="UP000549616">
    <property type="component" value="Unassembled WGS sequence"/>
</dbReference>
<sequence>MTQVQRHRLAEQAADLLLDRIRSGEWALGAKLPGETTLASQLGVGRSTLREAIRELAAKGVLETRQGAGVFVRALDVAQEWDAVLRRAGIVAVIETRIAIESEAAALAAERRTPADLRAIRRALAGRTGARVEELLDADTAFHRSVVVAGHNEILVELFDSVSARVRQAMVEMLRLRPGGADQEAHADLTEAIAARDPERARISSRTHLTALKTRLSAPGDRAGKPAVSTRTRTPARGSSARSR</sequence>
<dbReference type="SMART" id="SM00345">
    <property type="entry name" value="HTH_GNTR"/>
    <property type="match status" value="1"/>
</dbReference>
<dbReference type="RefSeq" id="WP_179774096.1">
    <property type="nucleotide sequence ID" value="NZ_JACCFK010000001.1"/>
</dbReference>
<keyword evidence="7" id="KW-1185">Reference proteome</keyword>
<protein>
    <submittedName>
        <fullName evidence="6">DNA-binding FadR family transcriptional regulator</fullName>
    </submittedName>
</protein>
<dbReference type="PRINTS" id="PR00035">
    <property type="entry name" value="HTHGNTR"/>
</dbReference>
<gene>
    <name evidence="6" type="ORF">HNR02_003354</name>
</gene>
<feature type="domain" description="HTH gntR-type" evidence="5">
    <location>
        <begin position="7"/>
        <end position="75"/>
    </location>
</feature>
<dbReference type="InterPro" id="IPR036388">
    <property type="entry name" value="WH-like_DNA-bd_sf"/>
</dbReference>
<dbReference type="Pfam" id="PF00392">
    <property type="entry name" value="GntR"/>
    <property type="match status" value="1"/>
</dbReference>
<dbReference type="InterPro" id="IPR036390">
    <property type="entry name" value="WH_DNA-bd_sf"/>
</dbReference>
<dbReference type="InterPro" id="IPR008920">
    <property type="entry name" value="TF_FadR/GntR_C"/>
</dbReference>